<dbReference type="AlphaFoldDB" id="A0AAX2I6R0"/>
<protein>
    <submittedName>
        <fullName evidence="1">Uncharacterized protein</fullName>
    </submittedName>
</protein>
<comment type="caution">
    <text evidence="1">The sequence shown here is derived from an EMBL/GenBank/DDBJ whole genome shotgun (WGS) entry which is preliminary data.</text>
</comment>
<gene>
    <name evidence="1" type="ORF">NCTC5923_04477</name>
</gene>
<accession>A0AAX2I6R0</accession>
<evidence type="ECO:0000313" key="1">
    <source>
        <dbReference type="EMBL" id="SQA49762.1"/>
    </source>
</evidence>
<dbReference type="KEGG" id="ypw:CH59_1182"/>
<dbReference type="EMBL" id="UAVH01000012">
    <property type="protein sequence ID" value="SQA49762.1"/>
    <property type="molecule type" value="Genomic_DNA"/>
</dbReference>
<dbReference type="Proteomes" id="UP000251879">
    <property type="component" value="Unassembled WGS sequence"/>
</dbReference>
<sequence length="61" mass="6662">MMKWGEISLKAEIDLKIDIDLKTEISSKTKVDASAVTVTALAKNYFAPLDPASIPTNPTLR</sequence>
<dbReference type="KEGG" id="ypv:BZ15_2893"/>
<dbReference type="KEGG" id="ypj:CH55_2131"/>
<name>A0AAX2I6R0_YERPE</name>
<reference evidence="1 2" key="1">
    <citation type="submission" date="2018-06" db="EMBL/GenBank/DDBJ databases">
        <authorList>
            <consortium name="Pathogen Informatics"/>
            <person name="Doyle S."/>
        </authorList>
    </citation>
    <scope>NUCLEOTIDE SEQUENCE [LARGE SCALE GENOMIC DNA]</scope>
    <source>
        <strain evidence="1 2">NCTC5923</strain>
    </source>
</reference>
<proteinExistence type="predicted"/>
<organism evidence="1 2">
    <name type="scientific">Yersinia pestis</name>
    <dbReference type="NCBI Taxonomy" id="632"/>
    <lineage>
        <taxon>Bacteria</taxon>
        <taxon>Pseudomonadati</taxon>
        <taxon>Pseudomonadota</taxon>
        <taxon>Gammaproteobacteria</taxon>
        <taxon>Enterobacterales</taxon>
        <taxon>Yersiniaceae</taxon>
        <taxon>Yersinia</taxon>
    </lineage>
</organism>
<evidence type="ECO:0000313" key="2">
    <source>
        <dbReference type="Proteomes" id="UP000251879"/>
    </source>
</evidence>
<dbReference type="KEGG" id="ypl:CH46_236"/>